<feature type="region of interest" description="Disordered" evidence="1">
    <location>
        <begin position="38"/>
        <end position="89"/>
    </location>
</feature>
<evidence type="ECO:0000313" key="2">
    <source>
        <dbReference type="EMBL" id="GBP28148.1"/>
    </source>
</evidence>
<protein>
    <submittedName>
        <fullName evidence="2">Uncharacterized protein</fullName>
    </submittedName>
</protein>
<gene>
    <name evidence="2" type="ORF">EVAR_76243_1</name>
</gene>
<name>A0A4C1UNX9_EUMVA</name>
<comment type="caution">
    <text evidence="2">The sequence shown here is derived from an EMBL/GenBank/DDBJ whole genome shotgun (WGS) entry which is preliminary data.</text>
</comment>
<keyword evidence="3" id="KW-1185">Reference proteome</keyword>
<dbReference type="AlphaFoldDB" id="A0A4C1UNX9"/>
<evidence type="ECO:0000256" key="1">
    <source>
        <dbReference type="SAM" id="MobiDB-lite"/>
    </source>
</evidence>
<evidence type="ECO:0000313" key="3">
    <source>
        <dbReference type="Proteomes" id="UP000299102"/>
    </source>
</evidence>
<reference evidence="2 3" key="1">
    <citation type="journal article" date="2019" name="Commun. Biol.">
        <title>The bagworm genome reveals a unique fibroin gene that provides high tensile strength.</title>
        <authorList>
            <person name="Kono N."/>
            <person name="Nakamura H."/>
            <person name="Ohtoshi R."/>
            <person name="Tomita M."/>
            <person name="Numata K."/>
            <person name="Arakawa K."/>
        </authorList>
    </citation>
    <scope>NUCLEOTIDE SEQUENCE [LARGE SCALE GENOMIC DNA]</scope>
</reference>
<sequence length="104" mass="11086">MAVIYKKRNARQLTEISSVATSSSILVLMIAAQLPSSTWNRRRQESTVEPGRGATSAGRHTRGDTRALSPHPAPRGAPAGVGCGVGETDSVKSHIRSYETAFSH</sequence>
<proteinExistence type="predicted"/>
<dbReference type="EMBL" id="BGZK01000203">
    <property type="protein sequence ID" value="GBP28148.1"/>
    <property type="molecule type" value="Genomic_DNA"/>
</dbReference>
<dbReference type="Proteomes" id="UP000299102">
    <property type="component" value="Unassembled WGS sequence"/>
</dbReference>
<organism evidence="2 3">
    <name type="scientific">Eumeta variegata</name>
    <name type="common">Bagworm moth</name>
    <name type="synonym">Eumeta japonica</name>
    <dbReference type="NCBI Taxonomy" id="151549"/>
    <lineage>
        <taxon>Eukaryota</taxon>
        <taxon>Metazoa</taxon>
        <taxon>Ecdysozoa</taxon>
        <taxon>Arthropoda</taxon>
        <taxon>Hexapoda</taxon>
        <taxon>Insecta</taxon>
        <taxon>Pterygota</taxon>
        <taxon>Neoptera</taxon>
        <taxon>Endopterygota</taxon>
        <taxon>Lepidoptera</taxon>
        <taxon>Glossata</taxon>
        <taxon>Ditrysia</taxon>
        <taxon>Tineoidea</taxon>
        <taxon>Psychidae</taxon>
        <taxon>Oiketicinae</taxon>
        <taxon>Eumeta</taxon>
    </lineage>
</organism>
<accession>A0A4C1UNX9</accession>